<dbReference type="EMBL" id="LZKI01000072">
    <property type="protein sequence ID" value="OBI42664.1"/>
    <property type="molecule type" value="Genomic_DNA"/>
</dbReference>
<gene>
    <name evidence="2" type="ORF">A5708_20510</name>
</gene>
<sequence>MNHRSRAASWLPVMIRVTAVGYLLFFLPDLVLASTHHVSGLPPLLARLFDWGEGGDAVAVMFSTVYVVWALFLFRSAKAPLANRLFLDFNLTANSAHFAAMLVMAIAMSDEHRHLAGVVALGLLTTVPLAACWLPVRRRGNG</sequence>
<keyword evidence="1" id="KW-0472">Membrane</keyword>
<dbReference type="Proteomes" id="UP000091846">
    <property type="component" value="Unassembled WGS sequence"/>
</dbReference>
<feature type="transmembrane region" description="Helical" evidence="1">
    <location>
        <begin position="86"/>
        <end position="108"/>
    </location>
</feature>
<comment type="caution">
    <text evidence="2">The sequence shown here is derived from an EMBL/GenBank/DDBJ whole genome shotgun (WGS) entry which is preliminary data.</text>
</comment>
<organism evidence="2 3">
    <name type="scientific">Mycobacterium colombiense</name>
    <dbReference type="NCBI Taxonomy" id="339268"/>
    <lineage>
        <taxon>Bacteria</taxon>
        <taxon>Bacillati</taxon>
        <taxon>Actinomycetota</taxon>
        <taxon>Actinomycetes</taxon>
        <taxon>Mycobacteriales</taxon>
        <taxon>Mycobacteriaceae</taxon>
        <taxon>Mycobacterium</taxon>
        <taxon>Mycobacterium avium complex (MAC)</taxon>
    </lineage>
</organism>
<reference evidence="2 3" key="1">
    <citation type="submission" date="2016-06" db="EMBL/GenBank/DDBJ databases">
        <authorList>
            <person name="Kjaerup R.B."/>
            <person name="Dalgaard T.S."/>
            <person name="Juul-Madsen H.R."/>
        </authorList>
    </citation>
    <scope>NUCLEOTIDE SEQUENCE [LARGE SCALE GENOMIC DNA]</scope>
    <source>
        <strain evidence="2 3">E1334</strain>
    </source>
</reference>
<dbReference type="RefSeq" id="WP_065028380.1">
    <property type="nucleotide sequence ID" value="NZ_LZKI01000072.1"/>
</dbReference>
<keyword evidence="1" id="KW-1133">Transmembrane helix</keyword>
<feature type="transmembrane region" description="Helical" evidence="1">
    <location>
        <begin position="57"/>
        <end position="74"/>
    </location>
</feature>
<dbReference type="AlphaFoldDB" id="A0A1A2YWL0"/>
<evidence type="ECO:0000313" key="3">
    <source>
        <dbReference type="Proteomes" id="UP000091846"/>
    </source>
</evidence>
<proteinExistence type="predicted"/>
<evidence type="ECO:0000313" key="2">
    <source>
        <dbReference type="EMBL" id="OBI42664.1"/>
    </source>
</evidence>
<protein>
    <submittedName>
        <fullName evidence="2">Uncharacterized protein</fullName>
    </submittedName>
</protein>
<evidence type="ECO:0000256" key="1">
    <source>
        <dbReference type="SAM" id="Phobius"/>
    </source>
</evidence>
<feature type="transmembrane region" description="Helical" evidence="1">
    <location>
        <begin position="114"/>
        <end position="136"/>
    </location>
</feature>
<name>A0A1A2YWL0_9MYCO</name>
<accession>A0A1A2YWL0</accession>
<dbReference type="OrthoDB" id="4725934at2"/>
<keyword evidence="1" id="KW-0812">Transmembrane</keyword>